<evidence type="ECO:0000256" key="7">
    <source>
        <dbReference type="ARBA" id="ARBA00023237"/>
    </source>
</evidence>
<dbReference type="PANTHER" id="PTHR35093">
    <property type="entry name" value="OUTER MEMBRANE PROTEIN NMB0088-RELATED"/>
    <property type="match status" value="1"/>
</dbReference>
<evidence type="ECO:0000256" key="6">
    <source>
        <dbReference type="ARBA" id="ARBA00023136"/>
    </source>
</evidence>
<dbReference type="Proteomes" id="UP000823641">
    <property type="component" value="Unassembled WGS sequence"/>
</dbReference>
<dbReference type="SUPFAM" id="SSF56935">
    <property type="entry name" value="Porins"/>
    <property type="match status" value="1"/>
</dbReference>
<gene>
    <name evidence="9" type="ORF">IAA73_00745</name>
</gene>
<keyword evidence="6" id="KW-0472">Membrane</keyword>
<name>A0A9D9N3J4_9BACT</name>
<feature type="chain" id="PRO_5039133418" evidence="8">
    <location>
        <begin position="21"/>
        <end position="511"/>
    </location>
</feature>
<protein>
    <submittedName>
        <fullName evidence="9">Uncharacterized protein</fullName>
    </submittedName>
</protein>
<comment type="caution">
    <text evidence="9">The sequence shown here is derived from an EMBL/GenBank/DDBJ whole genome shotgun (WGS) entry which is preliminary data.</text>
</comment>
<reference evidence="9" key="1">
    <citation type="submission" date="2020-10" db="EMBL/GenBank/DDBJ databases">
        <authorList>
            <person name="Gilroy R."/>
        </authorList>
    </citation>
    <scope>NUCLEOTIDE SEQUENCE</scope>
    <source>
        <strain evidence="9">G3-3990</strain>
    </source>
</reference>
<evidence type="ECO:0000313" key="10">
    <source>
        <dbReference type="Proteomes" id="UP000823641"/>
    </source>
</evidence>
<sequence>MKKTAIILGISVLSGFSLLAQDAFDAVKMSSYDIKGSARYMSMGGAFVSLGGDATAIQDNPAALGVFRSSEIALSLNYDYTRSNSQWNGNGSFGILDNFTANQTNIVLNISPYGKTKGLVSHSFGFGYNRVKNFNRILSAESKTGVNTSLTDNMSAYANGNNNPLIPEAFLEGNEPYNNEEIGWLSILGYDAGLMHYDTTRVSSNNPWVSTLSPGETVQPYQKLLERGYIDQYNFAWGGNINNRYYIGIGINLLDAEYSLSSVYGETFSATRGGQFSLDNYLRTSGLGFNANFGFIANPVNFLRIGASFQTPTVWNFTDLSNGNLNNRHQTPDWVQDYRLHTPLKVNAGASFLFGKLGLVSLEYEYNNIRGTQLLSNIGDSQSYSLPNQDMREMFNDMHRIKLGAEFWVMKNLALRAGYVYQTSTTKDDACRYMLINSTRTDTYYSIMGDAHYASAGIGYRNSFFFADLAYQYRVINESIYPYENLSGGTLNPILAQTERHSAVFSFGFKF</sequence>
<keyword evidence="7" id="KW-0998">Cell outer membrane</keyword>
<evidence type="ECO:0000256" key="5">
    <source>
        <dbReference type="ARBA" id="ARBA00022729"/>
    </source>
</evidence>
<comment type="subcellular location">
    <subcellularLocation>
        <location evidence="1">Cell outer membrane</location>
        <topology evidence="1">Multi-pass membrane protein</topology>
    </subcellularLocation>
</comment>
<evidence type="ECO:0000256" key="2">
    <source>
        <dbReference type="ARBA" id="ARBA00008163"/>
    </source>
</evidence>
<reference evidence="9" key="2">
    <citation type="journal article" date="2021" name="PeerJ">
        <title>Extensive microbial diversity within the chicken gut microbiome revealed by metagenomics and culture.</title>
        <authorList>
            <person name="Gilroy R."/>
            <person name="Ravi A."/>
            <person name="Getino M."/>
            <person name="Pursley I."/>
            <person name="Horton D.L."/>
            <person name="Alikhan N.F."/>
            <person name="Baker D."/>
            <person name="Gharbi K."/>
            <person name="Hall N."/>
            <person name="Watson M."/>
            <person name="Adriaenssens E.M."/>
            <person name="Foster-Nyarko E."/>
            <person name="Jarju S."/>
            <person name="Secka A."/>
            <person name="Antonio M."/>
            <person name="Oren A."/>
            <person name="Chaudhuri R.R."/>
            <person name="La Ragione R."/>
            <person name="Hildebrand F."/>
            <person name="Pallen M.J."/>
        </authorList>
    </citation>
    <scope>NUCLEOTIDE SEQUENCE</scope>
    <source>
        <strain evidence="9">G3-3990</strain>
    </source>
</reference>
<dbReference type="InterPro" id="IPR005017">
    <property type="entry name" value="OMPP1/FadL/TodX"/>
</dbReference>
<evidence type="ECO:0000256" key="8">
    <source>
        <dbReference type="SAM" id="SignalP"/>
    </source>
</evidence>
<comment type="similarity">
    <text evidence="2">Belongs to the OmpP1/FadL family.</text>
</comment>
<dbReference type="GO" id="GO:0015483">
    <property type="term" value="F:long-chain fatty acid transporting porin activity"/>
    <property type="evidence" value="ECO:0007669"/>
    <property type="project" value="TreeGrafter"/>
</dbReference>
<evidence type="ECO:0000256" key="4">
    <source>
        <dbReference type="ARBA" id="ARBA00022692"/>
    </source>
</evidence>
<dbReference type="EMBL" id="JADIMG010000004">
    <property type="protein sequence ID" value="MBO8458853.1"/>
    <property type="molecule type" value="Genomic_DNA"/>
</dbReference>
<evidence type="ECO:0000256" key="1">
    <source>
        <dbReference type="ARBA" id="ARBA00004571"/>
    </source>
</evidence>
<keyword evidence="5 8" id="KW-0732">Signal</keyword>
<dbReference type="Gene3D" id="2.40.160.60">
    <property type="entry name" value="Outer membrane protein transport protein (OMPP1/FadL/TodX)"/>
    <property type="match status" value="1"/>
</dbReference>
<evidence type="ECO:0000313" key="9">
    <source>
        <dbReference type="EMBL" id="MBO8458853.1"/>
    </source>
</evidence>
<dbReference type="GO" id="GO:0009279">
    <property type="term" value="C:cell outer membrane"/>
    <property type="evidence" value="ECO:0007669"/>
    <property type="project" value="UniProtKB-SubCell"/>
</dbReference>
<feature type="signal peptide" evidence="8">
    <location>
        <begin position="1"/>
        <end position="20"/>
    </location>
</feature>
<dbReference type="PANTHER" id="PTHR35093:SF8">
    <property type="entry name" value="OUTER MEMBRANE PROTEIN NMB0088-RELATED"/>
    <property type="match status" value="1"/>
</dbReference>
<keyword evidence="3" id="KW-1134">Transmembrane beta strand</keyword>
<keyword evidence="4" id="KW-0812">Transmembrane</keyword>
<dbReference type="AlphaFoldDB" id="A0A9D9N3J4"/>
<accession>A0A9D9N3J4</accession>
<organism evidence="9 10">
    <name type="scientific">Candidatus Gallipaludibacter merdavium</name>
    <dbReference type="NCBI Taxonomy" id="2840839"/>
    <lineage>
        <taxon>Bacteria</taxon>
        <taxon>Pseudomonadati</taxon>
        <taxon>Bacteroidota</taxon>
        <taxon>Bacteroidia</taxon>
        <taxon>Bacteroidales</taxon>
        <taxon>Candidatus Gallipaludibacter</taxon>
    </lineage>
</organism>
<evidence type="ECO:0000256" key="3">
    <source>
        <dbReference type="ARBA" id="ARBA00022452"/>
    </source>
</evidence>
<proteinExistence type="inferred from homology"/>